<feature type="non-terminal residue" evidence="2">
    <location>
        <position position="177"/>
    </location>
</feature>
<reference evidence="2" key="1">
    <citation type="submission" date="2018-11" db="EMBL/GenBank/DDBJ databases">
        <authorList>
            <consortium name="Pathogen Informatics"/>
        </authorList>
    </citation>
    <scope>NUCLEOTIDE SEQUENCE</scope>
</reference>
<feature type="region of interest" description="Disordered" evidence="1">
    <location>
        <begin position="86"/>
        <end position="113"/>
    </location>
</feature>
<sequence>MLEQCYPAPSSRNGVDPAPPPHAPSISLASMSLASQPDQILSSIYPSNAFIDAHPLPSTSTRPARPTYCQKTADTLPMQIYFVSDQSSKLDPEGKPFENKERTEDLKERKLGSHSDSHFIGEVAAKRSLAMSGPRLSDLSVLHGSDTEFINRPPVLKHAQEDPIATHDRVVARMAAG</sequence>
<gene>
    <name evidence="2" type="ORF">PXEA_LOCUS30577</name>
</gene>
<dbReference type="Proteomes" id="UP000784294">
    <property type="component" value="Unassembled WGS sequence"/>
</dbReference>
<name>A0A3S5C5Q9_9PLAT</name>
<evidence type="ECO:0000313" key="2">
    <source>
        <dbReference type="EMBL" id="VEL37137.1"/>
    </source>
</evidence>
<evidence type="ECO:0000256" key="1">
    <source>
        <dbReference type="SAM" id="MobiDB-lite"/>
    </source>
</evidence>
<evidence type="ECO:0000313" key="3">
    <source>
        <dbReference type="Proteomes" id="UP000784294"/>
    </source>
</evidence>
<feature type="compositionally biased region" description="Basic and acidic residues" evidence="1">
    <location>
        <begin position="88"/>
        <end position="113"/>
    </location>
</feature>
<protein>
    <submittedName>
        <fullName evidence="2">Uncharacterized protein</fullName>
    </submittedName>
</protein>
<dbReference type="EMBL" id="CAAALY010254115">
    <property type="protein sequence ID" value="VEL37137.1"/>
    <property type="molecule type" value="Genomic_DNA"/>
</dbReference>
<comment type="caution">
    <text evidence="2">The sequence shown here is derived from an EMBL/GenBank/DDBJ whole genome shotgun (WGS) entry which is preliminary data.</text>
</comment>
<accession>A0A3S5C5Q9</accession>
<organism evidence="2 3">
    <name type="scientific">Protopolystoma xenopodis</name>
    <dbReference type="NCBI Taxonomy" id="117903"/>
    <lineage>
        <taxon>Eukaryota</taxon>
        <taxon>Metazoa</taxon>
        <taxon>Spiralia</taxon>
        <taxon>Lophotrochozoa</taxon>
        <taxon>Platyhelminthes</taxon>
        <taxon>Monogenea</taxon>
        <taxon>Polyopisthocotylea</taxon>
        <taxon>Polystomatidea</taxon>
        <taxon>Polystomatidae</taxon>
        <taxon>Protopolystoma</taxon>
    </lineage>
</organism>
<feature type="region of interest" description="Disordered" evidence="1">
    <location>
        <begin position="1"/>
        <end position="27"/>
    </location>
</feature>
<dbReference type="AlphaFoldDB" id="A0A3S5C5Q9"/>
<proteinExistence type="predicted"/>
<keyword evidence="3" id="KW-1185">Reference proteome</keyword>